<reference evidence="3 4" key="1">
    <citation type="journal article" date="2015" name="Nature">
        <title>rRNA introns, odd ribosomes, and small enigmatic genomes across a large radiation of phyla.</title>
        <authorList>
            <person name="Brown C.T."/>
            <person name="Hug L.A."/>
            <person name="Thomas B.C."/>
            <person name="Sharon I."/>
            <person name="Castelle C.J."/>
            <person name="Singh A."/>
            <person name="Wilkins M.J."/>
            <person name="Williams K.H."/>
            <person name="Banfield J.F."/>
        </authorList>
    </citation>
    <scope>NUCLEOTIDE SEQUENCE [LARGE SCALE GENOMIC DNA]</scope>
</reference>
<organism evidence="3 4">
    <name type="scientific">Candidatus Woesebacteria bacterium GW2011_GWA2_33_28</name>
    <dbReference type="NCBI Taxonomy" id="1618561"/>
    <lineage>
        <taxon>Bacteria</taxon>
        <taxon>Candidatus Woeseibacteriota</taxon>
    </lineage>
</organism>
<dbReference type="PANTHER" id="PTHR43165:SF1">
    <property type="entry name" value="PHOSPHODIESTERASE MJ0936"/>
    <property type="match status" value="1"/>
</dbReference>
<dbReference type="InterPro" id="IPR053193">
    <property type="entry name" value="MetalloPDE_YfcE-like"/>
</dbReference>
<dbReference type="EMBL" id="LBOZ01000003">
    <property type="protein sequence ID" value="KKP47661.1"/>
    <property type="molecule type" value="Genomic_DNA"/>
</dbReference>
<feature type="domain" description="Calcineurin-like phosphoesterase" evidence="2">
    <location>
        <begin position="1"/>
        <end position="133"/>
    </location>
</feature>
<dbReference type="SUPFAM" id="SSF56300">
    <property type="entry name" value="Metallo-dependent phosphatases"/>
    <property type="match status" value="1"/>
</dbReference>
<dbReference type="PANTHER" id="PTHR43165">
    <property type="entry name" value="METALLOPHOSPHOESTERASE"/>
    <property type="match status" value="1"/>
</dbReference>
<dbReference type="InterPro" id="IPR024654">
    <property type="entry name" value="Calcineurin-like_PHP_lpxH"/>
</dbReference>
<evidence type="ECO:0000259" key="2">
    <source>
        <dbReference type="Pfam" id="PF12850"/>
    </source>
</evidence>
<name>A0A0G0A8S3_9BACT</name>
<dbReference type="Proteomes" id="UP000033995">
    <property type="component" value="Unassembled WGS sequence"/>
</dbReference>
<gene>
    <name evidence="3" type="ORF">UR38_C0003G0066</name>
</gene>
<sequence length="141" mass="15794">MKIVIIGDSHNNVSNLKYVMGFAKKIRAGAIIHTGDWNNFDNIKIVSDYAIPLYSCLGNADIDPNFKFKEELEIELDSLKIGICHSIKNCKLKIKNLDVVFCGHTHKQGQEKNVINPGALENGINFAIFDTKTKGVEFIQE</sequence>
<dbReference type="Pfam" id="PF12850">
    <property type="entry name" value="Metallophos_2"/>
    <property type="match status" value="1"/>
</dbReference>
<comment type="similarity">
    <text evidence="1">Belongs to the metallophosphoesterase superfamily. YfcE family.</text>
</comment>
<evidence type="ECO:0000256" key="1">
    <source>
        <dbReference type="ARBA" id="ARBA00008950"/>
    </source>
</evidence>
<protein>
    <recommendedName>
        <fullName evidence="2">Calcineurin-like phosphoesterase domain-containing protein</fullName>
    </recommendedName>
</protein>
<evidence type="ECO:0000313" key="4">
    <source>
        <dbReference type="Proteomes" id="UP000033995"/>
    </source>
</evidence>
<dbReference type="Gene3D" id="3.60.21.10">
    <property type="match status" value="1"/>
</dbReference>
<dbReference type="AlphaFoldDB" id="A0A0G0A8S3"/>
<evidence type="ECO:0000313" key="3">
    <source>
        <dbReference type="EMBL" id="KKP47661.1"/>
    </source>
</evidence>
<proteinExistence type="inferred from homology"/>
<accession>A0A0G0A8S3</accession>
<comment type="caution">
    <text evidence="3">The sequence shown here is derived from an EMBL/GenBank/DDBJ whole genome shotgun (WGS) entry which is preliminary data.</text>
</comment>
<dbReference type="InterPro" id="IPR029052">
    <property type="entry name" value="Metallo-depent_PP-like"/>
</dbReference>